<dbReference type="PANTHER" id="PTHR48079:SF6">
    <property type="entry name" value="NAD(P)-BINDING DOMAIN-CONTAINING PROTEIN-RELATED"/>
    <property type="match status" value="1"/>
</dbReference>
<dbReference type="RefSeq" id="WP_073320213.1">
    <property type="nucleotide sequence ID" value="NZ_FQYP01000009.1"/>
</dbReference>
<dbReference type="AlphaFoldDB" id="A0A1M6JSW5"/>
<dbReference type="InterPro" id="IPR036291">
    <property type="entry name" value="NAD(P)-bd_dom_sf"/>
</dbReference>
<organism evidence="1 2">
    <name type="scientific">Aquimarina spongiae</name>
    <dbReference type="NCBI Taxonomy" id="570521"/>
    <lineage>
        <taxon>Bacteria</taxon>
        <taxon>Pseudomonadati</taxon>
        <taxon>Bacteroidota</taxon>
        <taxon>Flavobacteriia</taxon>
        <taxon>Flavobacteriales</taxon>
        <taxon>Flavobacteriaceae</taxon>
        <taxon>Aquimarina</taxon>
    </lineage>
</organism>
<dbReference type="EMBL" id="FQYP01000009">
    <property type="protein sequence ID" value="SHJ49808.1"/>
    <property type="molecule type" value="Genomic_DNA"/>
</dbReference>
<dbReference type="PANTHER" id="PTHR48079">
    <property type="entry name" value="PROTEIN YEEZ"/>
    <property type="match status" value="1"/>
</dbReference>
<dbReference type="GO" id="GO:0004029">
    <property type="term" value="F:aldehyde dehydrogenase (NAD+) activity"/>
    <property type="evidence" value="ECO:0007669"/>
    <property type="project" value="TreeGrafter"/>
</dbReference>
<dbReference type="SUPFAM" id="SSF51735">
    <property type="entry name" value="NAD(P)-binding Rossmann-fold domains"/>
    <property type="match status" value="1"/>
</dbReference>
<evidence type="ECO:0000313" key="2">
    <source>
        <dbReference type="Proteomes" id="UP000184432"/>
    </source>
</evidence>
<dbReference type="Gene3D" id="3.40.50.720">
    <property type="entry name" value="NAD(P)-binding Rossmann-like Domain"/>
    <property type="match status" value="1"/>
</dbReference>
<name>A0A1M6JSW5_9FLAO</name>
<dbReference type="OrthoDB" id="751203at2"/>
<dbReference type="InterPro" id="IPR051783">
    <property type="entry name" value="NAD(P)-dependent_oxidoreduct"/>
</dbReference>
<dbReference type="GO" id="GO:0005737">
    <property type="term" value="C:cytoplasm"/>
    <property type="evidence" value="ECO:0007669"/>
    <property type="project" value="TreeGrafter"/>
</dbReference>
<reference evidence="2" key="1">
    <citation type="submission" date="2016-11" db="EMBL/GenBank/DDBJ databases">
        <authorList>
            <person name="Varghese N."/>
            <person name="Submissions S."/>
        </authorList>
    </citation>
    <scope>NUCLEOTIDE SEQUENCE [LARGE SCALE GENOMIC DNA]</scope>
    <source>
        <strain evidence="2">DSM 22623</strain>
    </source>
</reference>
<sequence length="272" mass="30314">MKQQISILGLGWLGLPTACKLLEHNYLIKGSTTSAHKIEKLQDKGIDTYQIELTEEGPVGNMTGFLEGSEILLINVPPGLRRNPEVNFVAKIESILPFIEKSTVKNVLFISSTSVFADIEGFPLISQETLPNATSNAGKQLIKSEQLLQNNKRFHTTILRFAGLFGPERHPANMLSRRSNIKNPKAPVNLIHLEDCIGVISTIIKTDQWNTVFNASYPNHPEKAIYYGKVCEQMGLPAPDYDFETPSKGKIIVSDEIQQDLGYSFQKDLETT</sequence>
<dbReference type="STRING" id="570521.SAMN04488508_109231"/>
<dbReference type="Proteomes" id="UP000184432">
    <property type="component" value="Unassembled WGS sequence"/>
</dbReference>
<gene>
    <name evidence="1" type="ORF">SAMN04488508_109231</name>
</gene>
<evidence type="ECO:0000313" key="1">
    <source>
        <dbReference type="EMBL" id="SHJ49808.1"/>
    </source>
</evidence>
<protein>
    <submittedName>
        <fullName evidence="1">Nucleoside-diphosphate-sugar epimerase</fullName>
    </submittedName>
</protein>
<keyword evidence="2" id="KW-1185">Reference proteome</keyword>
<proteinExistence type="predicted"/>
<accession>A0A1M6JSW5</accession>